<dbReference type="EMBL" id="VEPZ02001277">
    <property type="protein sequence ID" value="KAE8682841.1"/>
    <property type="molecule type" value="Genomic_DNA"/>
</dbReference>
<reference evidence="10" key="1">
    <citation type="submission" date="2019-09" db="EMBL/GenBank/DDBJ databases">
        <title>Draft genome information of white flower Hibiscus syriacus.</title>
        <authorList>
            <person name="Kim Y.-M."/>
        </authorList>
    </citation>
    <scope>NUCLEOTIDE SEQUENCE [LARGE SCALE GENOMIC DNA]</scope>
    <source>
        <strain evidence="10">YM2019G1</strain>
    </source>
</reference>
<dbReference type="PANTHER" id="PTHR23309:SF53">
    <property type="entry name" value="PEROXISOMAL FATTY ACID BETA-OXIDATION MULTIFUNCTIONAL PROTEIN AIM1"/>
    <property type="match status" value="1"/>
</dbReference>
<comment type="catalytic activity">
    <reaction evidence="6">
        <text>a (3S)-3-hydroxyacyl-CoA = a (2E)-enoyl-CoA + H2O</text>
        <dbReference type="Rhea" id="RHEA:16105"/>
        <dbReference type="ChEBI" id="CHEBI:15377"/>
        <dbReference type="ChEBI" id="CHEBI:57318"/>
        <dbReference type="ChEBI" id="CHEBI:58856"/>
        <dbReference type="EC" id="4.2.1.17"/>
    </reaction>
</comment>
<dbReference type="GO" id="GO:0016853">
    <property type="term" value="F:isomerase activity"/>
    <property type="evidence" value="ECO:0007669"/>
    <property type="project" value="UniProtKB-KW"/>
</dbReference>
<evidence type="ECO:0000313" key="11">
    <source>
        <dbReference type="Proteomes" id="UP000436088"/>
    </source>
</evidence>
<evidence type="ECO:0000256" key="3">
    <source>
        <dbReference type="ARBA" id="ARBA00023235"/>
    </source>
</evidence>
<evidence type="ECO:0000259" key="8">
    <source>
        <dbReference type="Pfam" id="PF00725"/>
    </source>
</evidence>
<dbReference type="AlphaFoldDB" id="A0A6A2YTL6"/>
<keyword evidence="3" id="KW-0413">Isomerase</keyword>
<comment type="catalytic activity">
    <reaction evidence="7">
        <text>a 4-saturated-(3S)-3-hydroxyacyl-CoA = a (3E)-enoyl-CoA + H2O</text>
        <dbReference type="Rhea" id="RHEA:20724"/>
        <dbReference type="ChEBI" id="CHEBI:15377"/>
        <dbReference type="ChEBI" id="CHEBI:58521"/>
        <dbReference type="ChEBI" id="CHEBI:137480"/>
        <dbReference type="EC" id="4.2.1.17"/>
    </reaction>
</comment>
<dbReference type="InterPro" id="IPR006180">
    <property type="entry name" value="3-OHacyl-CoA_DH_CS"/>
</dbReference>
<evidence type="ECO:0000256" key="1">
    <source>
        <dbReference type="ARBA" id="ARBA00007005"/>
    </source>
</evidence>
<gene>
    <name evidence="10" type="ORF">F3Y22_tig00111234pilonHSYRG00053</name>
</gene>
<dbReference type="Proteomes" id="UP000436088">
    <property type="component" value="Unassembled WGS sequence"/>
</dbReference>
<feature type="domain" description="3-hydroxyacyl-CoA dehydrogenase NAD binding" evidence="9">
    <location>
        <begin position="3"/>
        <end position="44"/>
    </location>
</feature>
<dbReference type="GO" id="GO:0003857">
    <property type="term" value="F:(3S)-3-hydroxyacyl-CoA dehydrogenase (NAD+) activity"/>
    <property type="evidence" value="ECO:0007669"/>
    <property type="project" value="TreeGrafter"/>
</dbReference>
<sequence>MNNPANITPLLEIIRTDKTSPQVILDLLTVGKIIKKVPIVVRNCTGFAVNRTFFPYMQAPQLLVHLGVDLFRVDRAIRNFGFPLGPFRLQDLGGYRIENATLKQYEIAYPDRIFTSPLTDLMLKDGRNVTDKEITEMVLFPTINEAYRVLDEGVIARASDLDVASVLGMSFPSYRGGIMFCADTVGPTIEIFGRKCHERLTTKYCSGSNTIFEIKRKVRFRFAEQWQKPFYLRLFVPYVVVKLSSSTRGRNLYNHCCVPRRGKKNWLWKLKDACYDIKYILEEFETTITTT</sequence>
<dbReference type="InterPro" id="IPR008927">
    <property type="entry name" value="6-PGluconate_DH-like_C_sf"/>
</dbReference>
<organism evidence="10 11">
    <name type="scientific">Hibiscus syriacus</name>
    <name type="common">Rose of Sharon</name>
    <dbReference type="NCBI Taxonomy" id="106335"/>
    <lineage>
        <taxon>Eukaryota</taxon>
        <taxon>Viridiplantae</taxon>
        <taxon>Streptophyta</taxon>
        <taxon>Embryophyta</taxon>
        <taxon>Tracheophyta</taxon>
        <taxon>Spermatophyta</taxon>
        <taxon>Magnoliopsida</taxon>
        <taxon>eudicotyledons</taxon>
        <taxon>Gunneridae</taxon>
        <taxon>Pentapetalae</taxon>
        <taxon>rosids</taxon>
        <taxon>malvids</taxon>
        <taxon>Malvales</taxon>
        <taxon>Malvaceae</taxon>
        <taxon>Malvoideae</taxon>
        <taxon>Hibiscus</taxon>
    </lineage>
</organism>
<name>A0A6A2YTL6_HIBSY</name>
<protein>
    <submittedName>
        <fullName evidence="10">Peroxisomal fatty acid beta-oxidation multifunctional protein AIM1</fullName>
    </submittedName>
</protein>
<evidence type="ECO:0000256" key="5">
    <source>
        <dbReference type="ARBA" id="ARBA00023268"/>
    </source>
</evidence>
<dbReference type="InterPro" id="IPR006108">
    <property type="entry name" value="3HC_DH_C"/>
</dbReference>
<dbReference type="GO" id="GO:0070403">
    <property type="term" value="F:NAD+ binding"/>
    <property type="evidence" value="ECO:0007669"/>
    <property type="project" value="InterPro"/>
</dbReference>
<keyword evidence="5" id="KW-0511">Multifunctional enzyme</keyword>
<keyword evidence="11" id="KW-1185">Reference proteome</keyword>
<evidence type="ECO:0000256" key="6">
    <source>
        <dbReference type="ARBA" id="ARBA00023709"/>
    </source>
</evidence>
<feature type="domain" description="3-hydroxyacyl-CoA dehydrogenase C-terminal" evidence="8">
    <location>
        <begin position="46"/>
        <end position="128"/>
    </location>
</feature>
<keyword evidence="2" id="KW-0560">Oxidoreductase</keyword>
<proteinExistence type="inferred from homology"/>
<dbReference type="Pfam" id="PF00725">
    <property type="entry name" value="3HCDH"/>
    <property type="match status" value="1"/>
</dbReference>
<dbReference type="SUPFAM" id="SSF48179">
    <property type="entry name" value="6-phosphogluconate dehydrogenase C-terminal domain-like"/>
    <property type="match status" value="2"/>
</dbReference>
<dbReference type="GO" id="GO:0004300">
    <property type="term" value="F:enoyl-CoA hydratase activity"/>
    <property type="evidence" value="ECO:0007669"/>
    <property type="project" value="UniProtKB-EC"/>
</dbReference>
<evidence type="ECO:0000256" key="4">
    <source>
        <dbReference type="ARBA" id="ARBA00023239"/>
    </source>
</evidence>
<evidence type="ECO:0000256" key="7">
    <source>
        <dbReference type="ARBA" id="ARBA00023717"/>
    </source>
</evidence>
<comment type="similarity">
    <text evidence="1">In the central section; belongs to the 3-hydroxyacyl-CoA dehydrogenase family.</text>
</comment>
<dbReference type="GO" id="GO:0005777">
    <property type="term" value="C:peroxisome"/>
    <property type="evidence" value="ECO:0007669"/>
    <property type="project" value="TreeGrafter"/>
</dbReference>
<dbReference type="Gene3D" id="3.40.50.720">
    <property type="entry name" value="NAD(P)-binding Rossmann-like Domain"/>
    <property type="match status" value="1"/>
</dbReference>
<dbReference type="InterPro" id="IPR006176">
    <property type="entry name" value="3-OHacyl-CoA_DH_NAD-bd"/>
</dbReference>
<keyword evidence="4" id="KW-0456">Lyase</keyword>
<dbReference type="GO" id="GO:0006635">
    <property type="term" value="P:fatty acid beta-oxidation"/>
    <property type="evidence" value="ECO:0007669"/>
    <property type="project" value="TreeGrafter"/>
</dbReference>
<accession>A0A6A2YTL6</accession>
<evidence type="ECO:0000256" key="2">
    <source>
        <dbReference type="ARBA" id="ARBA00023002"/>
    </source>
</evidence>
<dbReference type="PROSITE" id="PS00067">
    <property type="entry name" value="3HCDH"/>
    <property type="match status" value="1"/>
</dbReference>
<comment type="caution">
    <text evidence="10">The sequence shown here is derived from an EMBL/GenBank/DDBJ whole genome shotgun (WGS) entry which is preliminary data.</text>
</comment>
<evidence type="ECO:0000313" key="10">
    <source>
        <dbReference type="EMBL" id="KAE8682841.1"/>
    </source>
</evidence>
<dbReference type="PANTHER" id="PTHR23309">
    <property type="entry name" value="3-HYDROXYACYL-COA DEHYROGENASE"/>
    <property type="match status" value="1"/>
</dbReference>
<dbReference type="Gene3D" id="1.10.1040.50">
    <property type="match status" value="2"/>
</dbReference>
<dbReference type="Pfam" id="PF02737">
    <property type="entry name" value="3HCDH_N"/>
    <property type="match status" value="1"/>
</dbReference>
<evidence type="ECO:0000259" key="9">
    <source>
        <dbReference type="Pfam" id="PF02737"/>
    </source>
</evidence>